<organism evidence="2 3">
    <name type="scientific">Sphingomonas plantiphila</name>
    <dbReference type="NCBI Taxonomy" id="3163295"/>
    <lineage>
        <taxon>Bacteria</taxon>
        <taxon>Pseudomonadati</taxon>
        <taxon>Pseudomonadota</taxon>
        <taxon>Alphaproteobacteria</taxon>
        <taxon>Sphingomonadales</taxon>
        <taxon>Sphingomonadaceae</taxon>
        <taxon>Sphingomonas</taxon>
    </lineage>
</organism>
<evidence type="ECO:0000313" key="2">
    <source>
        <dbReference type="EMBL" id="MFL9840732.1"/>
    </source>
</evidence>
<name>A0ABW8YLF1_9SPHN</name>
<reference evidence="2 3" key="1">
    <citation type="submission" date="2024-06" db="EMBL/GenBank/DDBJ databases">
        <authorList>
            <person name="Kaempfer P."/>
            <person name="Viver T."/>
        </authorList>
    </citation>
    <scope>NUCLEOTIDE SEQUENCE [LARGE SCALE GENOMIC DNA]</scope>
    <source>
        <strain evidence="2 3">ST-64</strain>
    </source>
</reference>
<evidence type="ECO:0000256" key="1">
    <source>
        <dbReference type="SAM" id="SignalP"/>
    </source>
</evidence>
<keyword evidence="3" id="KW-1185">Reference proteome</keyword>
<comment type="caution">
    <text evidence="2">The sequence shown here is derived from an EMBL/GenBank/DDBJ whole genome shotgun (WGS) entry which is preliminary data.</text>
</comment>
<sequence>MIVAPLTLALGLAAPAQAAPLTEQEILVIGRRLQAVSVNVGRDAKGRWQCGLTGSTGYPKLDDRLCRATTKCVQKGKSDDSAVRACVAKTKPGLIAELRKRAKGAK</sequence>
<accession>A0ABW8YLF1</accession>
<dbReference type="EMBL" id="JBELQC010000001">
    <property type="protein sequence ID" value="MFL9840732.1"/>
    <property type="molecule type" value="Genomic_DNA"/>
</dbReference>
<gene>
    <name evidence="2" type="ORF">ABS767_07160</name>
</gene>
<feature type="signal peptide" evidence="1">
    <location>
        <begin position="1"/>
        <end position="18"/>
    </location>
</feature>
<proteinExistence type="predicted"/>
<keyword evidence="1" id="KW-0732">Signal</keyword>
<dbReference type="Proteomes" id="UP001629244">
    <property type="component" value="Unassembled WGS sequence"/>
</dbReference>
<feature type="chain" id="PRO_5047110587" description="UrcA family protein" evidence="1">
    <location>
        <begin position="19"/>
        <end position="106"/>
    </location>
</feature>
<evidence type="ECO:0000313" key="3">
    <source>
        <dbReference type="Proteomes" id="UP001629244"/>
    </source>
</evidence>
<protein>
    <recommendedName>
        <fullName evidence="4">UrcA family protein</fullName>
    </recommendedName>
</protein>
<dbReference type="RefSeq" id="WP_408077663.1">
    <property type="nucleotide sequence ID" value="NZ_JBELQC010000001.1"/>
</dbReference>
<evidence type="ECO:0008006" key="4">
    <source>
        <dbReference type="Google" id="ProtNLM"/>
    </source>
</evidence>